<dbReference type="STRING" id="102285.A0A0R3T4Z2"/>
<dbReference type="InterPro" id="IPR000195">
    <property type="entry name" value="Rab-GAP-TBC_dom"/>
</dbReference>
<sequence length="359" mass="41559">LQHKERFGRLLQNARKDDPRLPSANTTGHTDVYGFRHSFVDEEPTMLYLASSLLSAYSAQLPDEEKKIMQWNELLETNFNLIPKDLCRQGIPSALREQVWTKLIDLAIDKYRLEKGPYYYQSLVNRVNDGQVKACYKHQITLDVLRTFPNHIAFKRPEGFGIQKIQEVLQAFTLHNPTVGYCQGMNFIVGNASLFLDKETTFWLLVLIVEHIFPPNYFNEGLIAAQADQIILRNLIDKYCLRLSEIMQNLEVDISTITFNWFIAVFINSVPVETLLRIWDVFLLEGEKVIFRVAIALLMCQEDVLIRQVDTLAFWKSVKTTVSNTYDHEALMKVSLLSVCCCFPLMFMKIMLANYIQVN</sequence>
<dbReference type="AlphaFoldDB" id="A0A0R3T4Z2"/>
<dbReference type="WBParaSite" id="HNAJ_0000213001-mRNA-1">
    <property type="protein sequence ID" value="HNAJ_0000213001-mRNA-1"/>
    <property type="gene ID" value="HNAJ_0000213001"/>
</dbReference>
<protein>
    <submittedName>
        <fullName evidence="2">Rab-GAP TBC domain-containing protein</fullName>
    </submittedName>
</protein>
<dbReference type="FunFam" id="1.10.8.270:FF:000026">
    <property type="entry name" value="TBC (Tre-2/Bub2/Cdc16) domain family"/>
    <property type="match status" value="1"/>
</dbReference>
<dbReference type="Gene3D" id="1.10.8.270">
    <property type="entry name" value="putative rabgap domain of human tbc1 domain family member 14 like domains"/>
    <property type="match status" value="1"/>
</dbReference>
<dbReference type="Gene3D" id="1.10.472.80">
    <property type="entry name" value="Ypt/Rab-GAP domain of gyp1p, domain 3"/>
    <property type="match status" value="1"/>
</dbReference>
<accession>A0A0R3T4Z2</accession>
<dbReference type="PANTHER" id="PTHR47219:SF20">
    <property type="entry name" value="TBC1 DOMAIN FAMILY MEMBER 2B"/>
    <property type="match status" value="1"/>
</dbReference>
<reference evidence="2" key="1">
    <citation type="submission" date="2017-02" db="UniProtKB">
        <authorList>
            <consortium name="WormBaseParasite"/>
        </authorList>
    </citation>
    <scope>IDENTIFICATION</scope>
</reference>
<evidence type="ECO:0000313" key="2">
    <source>
        <dbReference type="WBParaSite" id="HNAJ_0000213001-mRNA-1"/>
    </source>
</evidence>
<dbReference type="SMART" id="SM00164">
    <property type="entry name" value="TBC"/>
    <property type="match status" value="1"/>
</dbReference>
<evidence type="ECO:0000259" key="1">
    <source>
        <dbReference type="PROSITE" id="PS50086"/>
    </source>
</evidence>
<organism evidence="2">
    <name type="scientific">Rodentolepis nana</name>
    <name type="common">Dwarf tapeworm</name>
    <name type="synonym">Hymenolepis nana</name>
    <dbReference type="NCBI Taxonomy" id="102285"/>
    <lineage>
        <taxon>Eukaryota</taxon>
        <taxon>Metazoa</taxon>
        <taxon>Spiralia</taxon>
        <taxon>Lophotrochozoa</taxon>
        <taxon>Platyhelminthes</taxon>
        <taxon>Cestoda</taxon>
        <taxon>Eucestoda</taxon>
        <taxon>Cyclophyllidea</taxon>
        <taxon>Hymenolepididae</taxon>
        <taxon>Rodentolepis</taxon>
    </lineage>
</organism>
<dbReference type="GO" id="GO:0005096">
    <property type="term" value="F:GTPase activator activity"/>
    <property type="evidence" value="ECO:0007669"/>
    <property type="project" value="TreeGrafter"/>
</dbReference>
<dbReference type="SUPFAM" id="SSF47923">
    <property type="entry name" value="Ypt/Rab-GAP domain of gyp1p"/>
    <property type="match status" value="2"/>
</dbReference>
<dbReference type="InterPro" id="IPR035969">
    <property type="entry name" value="Rab-GAP_TBC_sf"/>
</dbReference>
<name>A0A0R3T4Z2_RODNA</name>
<proteinExistence type="predicted"/>
<dbReference type="GO" id="GO:0031267">
    <property type="term" value="F:small GTPase binding"/>
    <property type="evidence" value="ECO:0007669"/>
    <property type="project" value="TreeGrafter"/>
</dbReference>
<feature type="domain" description="Rab-GAP TBC" evidence="1">
    <location>
        <begin position="90"/>
        <end position="286"/>
    </location>
</feature>
<dbReference type="InterPro" id="IPR050302">
    <property type="entry name" value="Rab_GAP_TBC_domain"/>
</dbReference>
<dbReference type="PROSITE" id="PS50086">
    <property type="entry name" value="TBC_RABGAP"/>
    <property type="match status" value="1"/>
</dbReference>
<dbReference type="Pfam" id="PF00566">
    <property type="entry name" value="RabGAP-TBC"/>
    <property type="match status" value="1"/>
</dbReference>
<dbReference type="PANTHER" id="PTHR47219">
    <property type="entry name" value="RAB GTPASE-ACTIVATING PROTEIN 1-LIKE"/>
    <property type="match status" value="1"/>
</dbReference>